<accession>A0AB36R817</accession>
<organism evidence="1 2">
    <name type="scientific">Mesorhizobium mediterraneum</name>
    <dbReference type="NCBI Taxonomy" id="43617"/>
    <lineage>
        <taxon>Bacteria</taxon>
        <taxon>Pseudomonadati</taxon>
        <taxon>Pseudomonadota</taxon>
        <taxon>Alphaproteobacteria</taxon>
        <taxon>Hyphomicrobiales</taxon>
        <taxon>Phyllobacteriaceae</taxon>
        <taxon>Mesorhizobium</taxon>
    </lineage>
</organism>
<comment type="caution">
    <text evidence="1">The sequence shown here is derived from an EMBL/GenBank/DDBJ whole genome shotgun (WGS) entry which is preliminary data.</text>
</comment>
<proteinExistence type="predicted"/>
<gene>
    <name evidence="1" type="ORF">CIT25_17735</name>
</gene>
<sequence>MTIALLSKHMKLAEHVRQVWHVTPRPEDGADCITDPLWWVHVSRLLKPGDKIEVLSENREWYAEGIVLDAGIWGAKVALTHGPMTLANEAKVEPADEYEIKWAGPSAKFRVIRKKDNRVLKEECQSKEEAAAWVKSHRNAMAA</sequence>
<name>A0AB36R817_9HYPH</name>
<reference evidence="2" key="1">
    <citation type="submission" date="2017-08" db="EMBL/GenBank/DDBJ databases">
        <title>Mesorhizobium wenxinae sp. nov., a novel rhizobial species isolated from root nodules of chickpea (Cicer arietinum L.).</title>
        <authorList>
            <person name="Zhang J."/>
        </authorList>
    </citation>
    <scope>NUCLEOTIDE SEQUENCE [LARGE SCALE GENOMIC DNA]</scope>
    <source>
        <strain evidence="2">USDA 3392</strain>
    </source>
</reference>
<dbReference type="Proteomes" id="UP000216215">
    <property type="component" value="Unassembled WGS sequence"/>
</dbReference>
<dbReference type="RefSeq" id="WP_095485865.1">
    <property type="nucleotide sequence ID" value="NZ_CP088151.1"/>
</dbReference>
<evidence type="ECO:0000313" key="2">
    <source>
        <dbReference type="Proteomes" id="UP000216215"/>
    </source>
</evidence>
<dbReference type="EMBL" id="NPKI01000019">
    <property type="protein sequence ID" value="PAQ00908.1"/>
    <property type="molecule type" value="Genomic_DNA"/>
</dbReference>
<keyword evidence="2" id="KW-1185">Reference proteome</keyword>
<evidence type="ECO:0000313" key="1">
    <source>
        <dbReference type="EMBL" id="PAQ00908.1"/>
    </source>
</evidence>
<dbReference type="AlphaFoldDB" id="A0AB36R817"/>
<protein>
    <submittedName>
        <fullName evidence="1">Uncharacterized protein</fullName>
    </submittedName>
</protein>